<dbReference type="AlphaFoldDB" id="A0A418ASX3"/>
<accession>A0A418ASX3</accession>
<feature type="region of interest" description="Disordered" evidence="1">
    <location>
        <begin position="70"/>
        <end position="92"/>
    </location>
</feature>
<keyword evidence="2" id="KW-1133">Transmembrane helix</keyword>
<evidence type="ECO:0000313" key="3">
    <source>
        <dbReference type="EMBL" id="RHY28299.1"/>
    </source>
</evidence>
<keyword evidence="2" id="KW-0812">Transmembrane</keyword>
<keyword evidence="4" id="KW-1185">Reference proteome</keyword>
<sequence length="167" mass="19459">MADATASRRGGFRRIKEEDIQAIEDRLLRLERRVKKDHEGSAQYAARDNAEKHLKKKSLYEQEHEIVDEYKGNDVQGGGQHNSERIDVGDYDDREIRRNDRLREHVDNPHRNEGKPLELDASGNRHFSLPSTDVFVMATVFGLVLMAALYLIRKVRRQRTRSYQSID</sequence>
<proteinExistence type="predicted"/>
<keyword evidence="2" id="KW-0472">Membrane</keyword>
<reference evidence="3 4" key="1">
    <citation type="submission" date="2018-08" db="EMBL/GenBank/DDBJ databases">
        <title>Aphanomyces genome sequencing and annotation.</title>
        <authorList>
            <person name="Minardi D."/>
            <person name="Oidtmann B."/>
            <person name="Van Der Giezen M."/>
            <person name="Studholme D.J."/>
        </authorList>
    </citation>
    <scope>NUCLEOTIDE SEQUENCE [LARGE SCALE GENOMIC DNA]</scope>
    <source>
        <strain evidence="3 4">NJM0002</strain>
    </source>
</reference>
<evidence type="ECO:0000256" key="1">
    <source>
        <dbReference type="SAM" id="MobiDB-lite"/>
    </source>
</evidence>
<name>A0A418ASX3_9STRA</name>
<organism evidence="3 4">
    <name type="scientific">Aphanomyces invadans</name>
    <dbReference type="NCBI Taxonomy" id="157072"/>
    <lineage>
        <taxon>Eukaryota</taxon>
        <taxon>Sar</taxon>
        <taxon>Stramenopiles</taxon>
        <taxon>Oomycota</taxon>
        <taxon>Saprolegniomycetes</taxon>
        <taxon>Saprolegniales</taxon>
        <taxon>Verrucalvaceae</taxon>
        <taxon>Aphanomyces</taxon>
    </lineage>
</organism>
<dbReference type="VEuPathDB" id="FungiDB:H310_06096"/>
<protein>
    <submittedName>
        <fullName evidence="3">Uncharacterized protein</fullName>
    </submittedName>
</protein>
<evidence type="ECO:0000256" key="2">
    <source>
        <dbReference type="SAM" id="Phobius"/>
    </source>
</evidence>
<feature type="transmembrane region" description="Helical" evidence="2">
    <location>
        <begin position="134"/>
        <end position="152"/>
    </location>
</feature>
<dbReference type="Proteomes" id="UP000285060">
    <property type="component" value="Unassembled WGS sequence"/>
</dbReference>
<gene>
    <name evidence="3" type="ORF">DYB32_006084</name>
</gene>
<comment type="caution">
    <text evidence="3">The sequence shown here is derived from an EMBL/GenBank/DDBJ whole genome shotgun (WGS) entry which is preliminary data.</text>
</comment>
<evidence type="ECO:0000313" key="4">
    <source>
        <dbReference type="Proteomes" id="UP000285060"/>
    </source>
</evidence>
<dbReference type="EMBL" id="QUSY01000606">
    <property type="protein sequence ID" value="RHY28299.1"/>
    <property type="molecule type" value="Genomic_DNA"/>
</dbReference>